<dbReference type="Proteomes" id="UP001165384">
    <property type="component" value="Unassembled WGS sequence"/>
</dbReference>
<evidence type="ECO:0000259" key="1">
    <source>
        <dbReference type="PROSITE" id="PS51833"/>
    </source>
</evidence>
<dbReference type="RefSeq" id="WP_275711229.1">
    <property type="nucleotide sequence ID" value="NZ_JAKLTN010000002.1"/>
</dbReference>
<dbReference type="EMBL" id="JAKLTN010000002">
    <property type="protein sequence ID" value="MCG2577900.1"/>
    <property type="molecule type" value="Genomic_DNA"/>
</dbReference>
<comment type="caution">
    <text evidence="2">The sequence shown here is derived from an EMBL/GenBank/DDBJ whole genome shotgun (WGS) entry which is preliminary data.</text>
</comment>
<sequence>MNAMTEHGNDPDKKGEALKAQRFQMLEDIARELSGEVVFPTYFDAVLRLRKALQDPELSIDRLSRVIATEPLISAKLLHLANSVAFNPGGNQILDLKSAIMRLGLNVVHTTALSIVMTQLMRAKGMAEFAEITHSLWEHSIQTSAAAYVLAKDTGRLNRDEAMLAGLVHDLGAFYMLYRATQYDELRHRPDTIKHLIIQWHESIGVSLLDALGLPVEIVEATIDHDHLRNNPTTLRSLPEVVYAANMLSGGHIEWLMQDQPSIAVEIAALETQYGHLRADIEALAAELRGSFA</sequence>
<protein>
    <submittedName>
        <fullName evidence="2">HDOD domain-containing protein</fullName>
    </submittedName>
</protein>
<dbReference type="SUPFAM" id="SSF109604">
    <property type="entry name" value="HD-domain/PDEase-like"/>
    <property type="match status" value="1"/>
</dbReference>
<organism evidence="2 3">
    <name type="scientific">Dechloromonas hankyongensis</name>
    <dbReference type="NCBI Taxonomy" id="2908002"/>
    <lineage>
        <taxon>Bacteria</taxon>
        <taxon>Pseudomonadati</taxon>
        <taxon>Pseudomonadota</taxon>
        <taxon>Betaproteobacteria</taxon>
        <taxon>Rhodocyclales</taxon>
        <taxon>Azonexaceae</taxon>
        <taxon>Dechloromonas</taxon>
    </lineage>
</organism>
<proteinExistence type="predicted"/>
<dbReference type="InterPro" id="IPR013976">
    <property type="entry name" value="HDOD"/>
</dbReference>
<dbReference type="PROSITE" id="PS51833">
    <property type="entry name" value="HDOD"/>
    <property type="match status" value="1"/>
</dbReference>
<dbReference type="InterPro" id="IPR003607">
    <property type="entry name" value="HD/PDEase_dom"/>
</dbReference>
<dbReference type="PANTHER" id="PTHR33525:SF3">
    <property type="entry name" value="RIBONUCLEASE Y"/>
    <property type="match status" value="1"/>
</dbReference>
<dbReference type="PANTHER" id="PTHR33525">
    <property type="match status" value="1"/>
</dbReference>
<dbReference type="Gene3D" id="1.10.3210.10">
    <property type="entry name" value="Hypothetical protein af1432"/>
    <property type="match status" value="1"/>
</dbReference>
<evidence type="ECO:0000313" key="3">
    <source>
        <dbReference type="Proteomes" id="UP001165384"/>
    </source>
</evidence>
<dbReference type="Pfam" id="PF08668">
    <property type="entry name" value="HDOD"/>
    <property type="match status" value="1"/>
</dbReference>
<gene>
    <name evidence="2" type="ORF">LZ012_12965</name>
</gene>
<keyword evidence="3" id="KW-1185">Reference proteome</keyword>
<evidence type="ECO:0000313" key="2">
    <source>
        <dbReference type="EMBL" id="MCG2577900.1"/>
    </source>
</evidence>
<feature type="domain" description="HDOD" evidence="1">
    <location>
        <begin position="39"/>
        <end position="228"/>
    </location>
</feature>
<name>A0ABS9K422_9RHOO</name>
<reference evidence="2" key="1">
    <citation type="submission" date="2022-01" db="EMBL/GenBank/DDBJ databases">
        <authorList>
            <person name="Jo J.-H."/>
            <person name="Im W.-T."/>
        </authorList>
    </citation>
    <scope>NUCLEOTIDE SEQUENCE</scope>
    <source>
        <strain evidence="2">XY25</strain>
    </source>
</reference>
<accession>A0ABS9K422</accession>
<dbReference type="CDD" id="cd00077">
    <property type="entry name" value="HDc"/>
    <property type="match status" value="1"/>
</dbReference>
<dbReference type="InterPro" id="IPR052340">
    <property type="entry name" value="RNase_Y/CdgJ"/>
</dbReference>